<evidence type="ECO:0008006" key="4">
    <source>
        <dbReference type="Google" id="ProtNLM"/>
    </source>
</evidence>
<feature type="compositionally biased region" description="Polar residues" evidence="1">
    <location>
        <begin position="218"/>
        <end position="250"/>
    </location>
</feature>
<gene>
    <name evidence="2" type="ORF">BCR44DRAFT_374097</name>
</gene>
<dbReference type="GO" id="GO:0005634">
    <property type="term" value="C:nucleus"/>
    <property type="evidence" value="ECO:0007669"/>
    <property type="project" value="TreeGrafter"/>
</dbReference>
<feature type="non-terminal residue" evidence="2">
    <location>
        <position position="1"/>
    </location>
</feature>
<protein>
    <recommendedName>
        <fullName evidence="4">Cyclin N-terminal domain-containing protein</fullName>
    </recommendedName>
</protein>
<dbReference type="STRING" id="765915.A0A1Y2HNH0"/>
<feature type="region of interest" description="Disordered" evidence="1">
    <location>
        <begin position="212"/>
        <end position="250"/>
    </location>
</feature>
<reference evidence="2 3" key="1">
    <citation type="submission" date="2016-07" db="EMBL/GenBank/DDBJ databases">
        <title>Pervasive Adenine N6-methylation of Active Genes in Fungi.</title>
        <authorList>
            <consortium name="DOE Joint Genome Institute"/>
            <person name="Mondo S.J."/>
            <person name="Dannebaum R.O."/>
            <person name="Kuo R.C."/>
            <person name="Labutti K."/>
            <person name="Haridas S."/>
            <person name="Kuo A."/>
            <person name="Salamov A."/>
            <person name="Ahrendt S.R."/>
            <person name="Lipzen A."/>
            <person name="Sullivan W."/>
            <person name="Andreopoulos W.B."/>
            <person name="Clum A."/>
            <person name="Lindquist E."/>
            <person name="Daum C."/>
            <person name="Ramamoorthy G.K."/>
            <person name="Gryganskyi A."/>
            <person name="Culley D."/>
            <person name="Magnuson J.K."/>
            <person name="James T.Y."/>
            <person name="O'Malley M.A."/>
            <person name="Stajich J.E."/>
            <person name="Spatafora J.W."/>
            <person name="Visel A."/>
            <person name="Grigoriev I.V."/>
        </authorList>
    </citation>
    <scope>NUCLEOTIDE SEQUENCE [LARGE SCALE GENOMIC DNA]</scope>
    <source>
        <strain evidence="2 3">PL171</strain>
    </source>
</reference>
<dbReference type="AlphaFoldDB" id="A0A1Y2HNH0"/>
<evidence type="ECO:0000313" key="2">
    <source>
        <dbReference type="EMBL" id="ORZ36120.1"/>
    </source>
</evidence>
<dbReference type="Pfam" id="PF08613">
    <property type="entry name" value="Cyclin"/>
    <property type="match status" value="1"/>
</dbReference>
<dbReference type="InterPro" id="IPR013922">
    <property type="entry name" value="Cyclin_PHO80-like"/>
</dbReference>
<keyword evidence="3" id="KW-1185">Reference proteome</keyword>
<dbReference type="GO" id="GO:0000307">
    <property type="term" value="C:cyclin-dependent protein kinase holoenzyme complex"/>
    <property type="evidence" value="ECO:0007669"/>
    <property type="project" value="TreeGrafter"/>
</dbReference>
<evidence type="ECO:0000313" key="3">
    <source>
        <dbReference type="Proteomes" id="UP000193411"/>
    </source>
</evidence>
<dbReference type="PANTHER" id="PTHR15615:SF27">
    <property type="entry name" value="PHO85 CYCLIN CLG1"/>
    <property type="match status" value="1"/>
</dbReference>
<dbReference type="GO" id="GO:0019901">
    <property type="term" value="F:protein kinase binding"/>
    <property type="evidence" value="ECO:0007669"/>
    <property type="project" value="InterPro"/>
</dbReference>
<dbReference type="SUPFAM" id="SSF47954">
    <property type="entry name" value="Cyclin-like"/>
    <property type="match status" value="1"/>
</dbReference>
<sequence>DFAAACKTNPWGSLLEHLTQAASQSIECAPAPSSSNVKAAWPLCLTLARFAHRISVRTPLSAAVVLGACVYLRRVKQRLPPSARGIPTTHHRLLLASLLISSKMLHDHQIKNCTWAQAVGLALVEVNLMERQMLGLLEFNVTLHSSELEAEFDHVNPAKFPGYTSYGSGTWPRIAPCSSTAQSLSTSLSPMSVSPGWPASPASTTLGVVGERQHNDDNSTAYNSPALSPAWSDNTLHARSPNTVGGKSSQATDGICKRMAAFNDSSVDLPAAAAASSSSPHSHSLVLITRPTPASPALARLGSAPATTATCTATVAAARAIKSSRRDSGICDIDAADAADAAELWKLAVNATPSTAVVSEYMASGSVSETVQCMSAGAGC</sequence>
<proteinExistence type="predicted"/>
<name>A0A1Y2HNH0_9FUNG</name>
<dbReference type="CDD" id="cd20557">
    <property type="entry name" value="CYCLIN_ScPCL1-like"/>
    <property type="match status" value="1"/>
</dbReference>
<comment type="caution">
    <text evidence="2">The sequence shown here is derived from an EMBL/GenBank/DDBJ whole genome shotgun (WGS) entry which is preliminary data.</text>
</comment>
<evidence type="ECO:0000256" key="1">
    <source>
        <dbReference type="SAM" id="MobiDB-lite"/>
    </source>
</evidence>
<organism evidence="2 3">
    <name type="scientific">Catenaria anguillulae PL171</name>
    <dbReference type="NCBI Taxonomy" id="765915"/>
    <lineage>
        <taxon>Eukaryota</taxon>
        <taxon>Fungi</taxon>
        <taxon>Fungi incertae sedis</taxon>
        <taxon>Blastocladiomycota</taxon>
        <taxon>Blastocladiomycetes</taxon>
        <taxon>Blastocladiales</taxon>
        <taxon>Catenariaceae</taxon>
        <taxon>Catenaria</taxon>
    </lineage>
</organism>
<dbReference type="PANTHER" id="PTHR15615">
    <property type="match status" value="1"/>
</dbReference>
<dbReference type="Proteomes" id="UP000193411">
    <property type="component" value="Unassembled WGS sequence"/>
</dbReference>
<dbReference type="EMBL" id="MCFL01000018">
    <property type="protein sequence ID" value="ORZ36120.1"/>
    <property type="molecule type" value="Genomic_DNA"/>
</dbReference>
<dbReference type="OrthoDB" id="10250320at2759"/>
<accession>A0A1Y2HNH0</accession>
<dbReference type="Gene3D" id="1.10.472.10">
    <property type="entry name" value="Cyclin-like"/>
    <property type="match status" value="1"/>
</dbReference>
<dbReference type="GO" id="GO:0016538">
    <property type="term" value="F:cyclin-dependent protein serine/threonine kinase regulator activity"/>
    <property type="evidence" value="ECO:0007669"/>
    <property type="project" value="TreeGrafter"/>
</dbReference>
<dbReference type="InterPro" id="IPR036915">
    <property type="entry name" value="Cyclin-like_sf"/>
</dbReference>